<name>A0A4C1YF31_EUMVA</name>
<reference evidence="1 2" key="1">
    <citation type="journal article" date="2019" name="Commun. Biol.">
        <title>The bagworm genome reveals a unique fibroin gene that provides high tensile strength.</title>
        <authorList>
            <person name="Kono N."/>
            <person name="Nakamura H."/>
            <person name="Ohtoshi R."/>
            <person name="Tomita M."/>
            <person name="Numata K."/>
            <person name="Arakawa K."/>
        </authorList>
    </citation>
    <scope>NUCLEOTIDE SEQUENCE [LARGE SCALE GENOMIC DNA]</scope>
</reference>
<organism evidence="1 2">
    <name type="scientific">Eumeta variegata</name>
    <name type="common">Bagworm moth</name>
    <name type="synonym">Eumeta japonica</name>
    <dbReference type="NCBI Taxonomy" id="151549"/>
    <lineage>
        <taxon>Eukaryota</taxon>
        <taxon>Metazoa</taxon>
        <taxon>Ecdysozoa</taxon>
        <taxon>Arthropoda</taxon>
        <taxon>Hexapoda</taxon>
        <taxon>Insecta</taxon>
        <taxon>Pterygota</taxon>
        <taxon>Neoptera</taxon>
        <taxon>Endopterygota</taxon>
        <taxon>Lepidoptera</taxon>
        <taxon>Glossata</taxon>
        <taxon>Ditrysia</taxon>
        <taxon>Tineoidea</taxon>
        <taxon>Psychidae</taxon>
        <taxon>Oiketicinae</taxon>
        <taxon>Eumeta</taxon>
    </lineage>
</organism>
<dbReference type="AlphaFoldDB" id="A0A4C1YF31"/>
<accession>A0A4C1YF31</accession>
<gene>
    <name evidence="1" type="ORF">EVAR_103560_1</name>
</gene>
<protein>
    <submittedName>
        <fullName evidence="1">Uncharacterized protein</fullName>
    </submittedName>
</protein>
<dbReference type="Proteomes" id="UP000299102">
    <property type="component" value="Unassembled WGS sequence"/>
</dbReference>
<evidence type="ECO:0000313" key="2">
    <source>
        <dbReference type="Proteomes" id="UP000299102"/>
    </source>
</evidence>
<comment type="caution">
    <text evidence="1">The sequence shown here is derived from an EMBL/GenBank/DDBJ whole genome shotgun (WGS) entry which is preliminary data.</text>
</comment>
<sequence>MILLDVEPTGAVESGAPAPHGYRVPISVIEVLTGEVLARARLSHQFRLSESTSSQIKLRTLSSRQKRLALPACKGLDVRINHGDPSSRVRHLRYLTERIGSESIFFLTGRILRLTVFGSRGPGFVHALLPYGLMQQRVIPLRQEIDVRLRQNRITDCCGPTAFFAVENESCYKQFDWQTLRPDGKRRLPVTFGGKVITVKAIRVAFIAIRLSADSLLSSRKNISPWVNRMLLRSDH</sequence>
<keyword evidence="2" id="KW-1185">Reference proteome</keyword>
<dbReference type="EMBL" id="BGZK01001219">
    <property type="protein sequence ID" value="GBP74726.1"/>
    <property type="molecule type" value="Genomic_DNA"/>
</dbReference>
<proteinExistence type="predicted"/>
<evidence type="ECO:0000313" key="1">
    <source>
        <dbReference type="EMBL" id="GBP74726.1"/>
    </source>
</evidence>